<proteinExistence type="inferred from homology"/>
<evidence type="ECO:0000259" key="6">
    <source>
        <dbReference type="SMART" id="SM00322"/>
    </source>
</evidence>
<dbReference type="Pfam" id="PF22891">
    <property type="entry name" value="KH_PNO1_2nd"/>
    <property type="match status" value="1"/>
</dbReference>
<name>A0AAD9IFI7_PROWI</name>
<evidence type="ECO:0000313" key="8">
    <source>
        <dbReference type="Proteomes" id="UP001255856"/>
    </source>
</evidence>
<dbReference type="GO" id="GO:0003723">
    <property type="term" value="F:RNA binding"/>
    <property type="evidence" value="ECO:0007669"/>
    <property type="project" value="UniProtKB-KW"/>
</dbReference>
<evidence type="ECO:0000256" key="3">
    <source>
        <dbReference type="ARBA" id="ARBA00022884"/>
    </source>
</evidence>
<evidence type="ECO:0000313" key="7">
    <source>
        <dbReference type="EMBL" id="KAK2076616.1"/>
    </source>
</evidence>
<gene>
    <name evidence="7" type="primary">PNO1</name>
    <name evidence="7" type="ORF">QBZ16_005376</name>
</gene>
<comment type="subcellular location">
    <subcellularLocation>
        <location evidence="1">Nucleus</location>
        <location evidence="1">Nucleolus</location>
    </subcellularLocation>
</comment>
<dbReference type="CDD" id="cd22392">
    <property type="entry name" value="KH-I_PNO1_rpt2"/>
    <property type="match status" value="1"/>
</dbReference>
<dbReference type="CDD" id="cd22391">
    <property type="entry name" value="KH-I_PNO1_rpt1"/>
    <property type="match status" value="1"/>
</dbReference>
<evidence type="ECO:0000256" key="2">
    <source>
        <dbReference type="ARBA" id="ARBA00007515"/>
    </source>
</evidence>
<sequence length="214" mass="23730">MSEDSGPVSLSVPSDSGKTPKFAPASSYELNGQVVQFRRLPVPQHRMTPLKNQWLALYKPITENMGLDMRMNLKSRKVEIKTCKRTTDIANLQRAADFVQAFLLGFDVSDAIALLRLDDLYLESFEIKDVKTLRGEHLARCIGRLAGKSGKTKFTIENATRTRITLADTKIHILGSTQNIRAARDALCALILGSPAGKVATRLRTVSARLNNVY</sequence>
<organism evidence="7 8">
    <name type="scientific">Prototheca wickerhamii</name>
    <dbReference type="NCBI Taxonomy" id="3111"/>
    <lineage>
        <taxon>Eukaryota</taxon>
        <taxon>Viridiplantae</taxon>
        <taxon>Chlorophyta</taxon>
        <taxon>core chlorophytes</taxon>
        <taxon>Trebouxiophyceae</taxon>
        <taxon>Chlorellales</taxon>
        <taxon>Chlorellaceae</taxon>
        <taxon>Prototheca</taxon>
    </lineage>
</organism>
<evidence type="ECO:0000256" key="4">
    <source>
        <dbReference type="ARBA" id="ARBA00023242"/>
    </source>
</evidence>
<dbReference type="InterPro" id="IPR036612">
    <property type="entry name" value="KH_dom_type_1_sf"/>
</dbReference>
<dbReference type="InterPro" id="IPR041174">
    <property type="entry name" value="KRR1-like_KH1"/>
</dbReference>
<dbReference type="GO" id="GO:0005730">
    <property type="term" value="C:nucleolus"/>
    <property type="evidence" value="ECO:0007669"/>
    <property type="project" value="UniProtKB-SubCell"/>
</dbReference>
<dbReference type="Pfam" id="PF17903">
    <property type="entry name" value="KH_KRR1_1st"/>
    <property type="match status" value="1"/>
</dbReference>
<dbReference type="PANTHER" id="PTHR12826:SF13">
    <property type="entry name" value="RNA-BINDING PROTEIN PNO1"/>
    <property type="match status" value="1"/>
</dbReference>
<dbReference type="Proteomes" id="UP001255856">
    <property type="component" value="Unassembled WGS sequence"/>
</dbReference>
<keyword evidence="4" id="KW-0539">Nucleus</keyword>
<dbReference type="Gene3D" id="3.30.1370.10">
    <property type="entry name" value="K Homology domain, type 1"/>
    <property type="match status" value="2"/>
</dbReference>
<comment type="similarity">
    <text evidence="2">Belongs to the PNO1 family.</text>
</comment>
<dbReference type="SMART" id="SM00322">
    <property type="entry name" value="KH"/>
    <property type="match status" value="1"/>
</dbReference>
<evidence type="ECO:0000256" key="5">
    <source>
        <dbReference type="SAM" id="MobiDB-lite"/>
    </source>
</evidence>
<keyword evidence="3" id="KW-0694">RNA-binding</keyword>
<dbReference type="EMBL" id="JASFZW010000009">
    <property type="protein sequence ID" value="KAK2076616.1"/>
    <property type="molecule type" value="Genomic_DNA"/>
</dbReference>
<keyword evidence="8" id="KW-1185">Reference proteome</keyword>
<evidence type="ECO:0000256" key="1">
    <source>
        <dbReference type="ARBA" id="ARBA00004604"/>
    </source>
</evidence>
<protein>
    <submittedName>
        <fullName evidence="7">Pre-rRNA-processing protein pno1</fullName>
    </submittedName>
</protein>
<dbReference type="GO" id="GO:0042254">
    <property type="term" value="P:ribosome biogenesis"/>
    <property type="evidence" value="ECO:0007669"/>
    <property type="project" value="UniProtKB-ARBA"/>
</dbReference>
<dbReference type="AlphaFoldDB" id="A0AAD9IFI7"/>
<dbReference type="SUPFAM" id="SSF54791">
    <property type="entry name" value="Eukaryotic type KH-domain (KH-domain type I)"/>
    <property type="match status" value="1"/>
</dbReference>
<dbReference type="PANTHER" id="PTHR12826">
    <property type="entry name" value="RIBONUCLEASE Y"/>
    <property type="match status" value="1"/>
</dbReference>
<dbReference type="InterPro" id="IPR004087">
    <property type="entry name" value="KH_dom"/>
</dbReference>
<dbReference type="FunFam" id="3.30.1370.10:FF:000009">
    <property type="entry name" value="RNA-binding protein PNO1"/>
    <property type="match status" value="1"/>
</dbReference>
<feature type="domain" description="K Homology" evidence="6">
    <location>
        <begin position="129"/>
        <end position="192"/>
    </location>
</feature>
<accession>A0AAD9IFI7</accession>
<feature type="region of interest" description="Disordered" evidence="5">
    <location>
        <begin position="1"/>
        <end position="25"/>
    </location>
</feature>
<dbReference type="InterPro" id="IPR055211">
    <property type="entry name" value="KH_PNO1_2nd"/>
</dbReference>
<comment type="caution">
    <text evidence="7">The sequence shown here is derived from an EMBL/GenBank/DDBJ whole genome shotgun (WGS) entry which is preliminary data.</text>
</comment>
<dbReference type="InterPro" id="IPR055212">
    <property type="entry name" value="KH-I_PNO1_first"/>
</dbReference>
<reference evidence="7" key="1">
    <citation type="submission" date="2021-01" db="EMBL/GenBank/DDBJ databases">
        <authorList>
            <person name="Eckstrom K.M.E."/>
        </authorList>
    </citation>
    <scope>NUCLEOTIDE SEQUENCE</scope>
    <source>
        <strain evidence="7">UVCC 0001</strain>
    </source>
</reference>